<comment type="caution">
    <text evidence="3">The sequence shown here is derived from an EMBL/GenBank/DDBJ whole genome shotgun (WGS) entry which is preliminary data.</text>
</comment>
<feature type="chain" id="PRO_5015451726" evidence="2">
    <location>
        <begin position="21"/>
        <end position="205"/>
    </location>
</feature>
<dbReference type="InterPro" id="IPR010642">
    <property type="entry name" value="Invasion_prot_B"/>
</dbReference>
<accession>A0A2T5VB95</accession>
<keyword evidence="4" id="KW-1185">Reference proteome</keyword>
<feature type="signal peptide" evidence="2">
    <location>
        <begin position="1"/>
        <end position="20"/>
    </location>
</feature>
<gene>
    <name evidence="3" type="ORF">C8N35_103208</name>
</gene>
<dbReference type="Pfam" id="PF06776">
    <property type="entry name" value="IalB"/>
    <property type="match status" value="1"/>
</dbReference>
<dbReference type="RefSeq" id="WP_245926763.1">
    <property type="nucleotide sequence ID" value="NZ_QAYG01000003.1"/>
</dbReference>
<feature type="coiled-coil region" evidence="1">
    <location>
        <begin position="172"/>
        <end position="204"/>
    </location>
</feature>
<organism evidence="3 4">
    <name type="scientific">Breoghania corrubedonensis</name>
    <dbReference type="NCBI Taxonomy" id="665038"/>
    <lineage>
        <taxon>Bacteria</taxon>
        <taxon>Pseudomonadati</taxon>
        <taxon>Pseudomonadota</taxon>
        <taxon>Alphaproteobacteria</taxon>
        <taxon>Hyphomicrobiales</taxon>
        <taxon>Stappiaceae</taxon>
        <taxon>Breoghania</taxon>
    </lineage>
</organism>
<dbReference type="AlphaFoldDB" id="A0A2T5VB95"/>
<protein>
    <submittedName>
        <fullName evidence="3">Invasion protein IalB</fullName>
    </submittedName>
</protein>
<sequence length="205" mass="22071">MAQGALAALAVLGYTSIASAQSSDAPAAQPGAESAWTKVCNTDPKSKKKICMTLQNKATDTGQLLAQVAIREIEGEDRKSMAVIVPPGMLIQPGLRVQIDGGQQKAGKYNICFSNGCVGEFLIDDAFIAALKKGSNLVLTTLNQQNKPVQLELTLIGFTKVFEGEGLSPQDLQAKQQKLQQELQKRAEDAREKLIEQQKKATQSE</sequence>
<keyword evidence="1" id="KW-0175">Coiled coil</keyword>
<name>A0A2T5VB95_9HYPH</name>
<keyword evidence="2" id="KW-0732">Signal</keyword>
<dbReference type="Proteomes" id="UP000244081">
    <property type="component" value="Unassembled WGS sequence"/>
</dbReference>
<dbReference type="Gene3D" id="2.60.40.1880">
    <property type="entry name" value="Invasion associated locus B (IalB) protein"/>
    <property type="match status" value="1"/>
</dbReference>
<dbReference type="InterPro" id="IPR038696">
    <property type="entry name" value="IalB_sf"/>
</dbReference>
<evidence type="ECO:0000313" key="4">
    <source>
        <dbReference type="Proteomes" id="UP000244081"/>
    </source>
</evidence>
<proteinExistence type="predicted"/>
<evidence type="ECO:0000256" key="1">
    <source>
        <dbReference type="SAM" id="Coils"/>
    </source>
</evidence>
<evidence type="ECO:0000256" key="2">
    <source>
        <dbReference type="SAM" id="SignalP"/>
    </source>
</evidence>
<evidence type="ECO:0000313" key="3">
    <source>
        <dbReference type="EMBL" id="PTW61026.1"/>
    </source>
</evidence>
<dbReference type="EMBL" id="QAYG01000003">
    <property type="protein sequence ID" value="PTW61026.1"/>
    <property type="molecule type" value="Genomic_DNA"/>
</dbReference>
<reference evidence="3 4" key="1">
    <citation type="submission" date="2018-04" db="EMBL/GenBank/DDBJ databases">
        <title>Genomic Encyclopedia of Archaeal and Bacterial Type Strains, Phase II (KMG-II): from individual species to whole genera.</title>
        <authorList>
            <person name="Goeker M."/>
        </authorList>
    </citation>
    <scope>NUCLEOTIDE SEQUENCE [LARGE SCALE GENOMIC DNA]</scope>
    <source>
        <strain evidence="3 4">DSM 23382</strain>
    </source>
</reference>